<evidence type="ECO:0000313" key="1">
    <source>
        <dbReference type="EMBL" id="EER14251.1"/>
    </source>
</evidence>
<sequence>RQLGVLISSEAGYVKAMLDRIRVAGGNLHRLHNIWKSHDIGIRGKMIVMRSVVFASLFYGSETMALNKEETQMHKTFYNTCLRKVIPNH</sequence>
<dbReference type="InParanoid" id="C5KMU3"/>
<dbReference type="EMBL" id="GG674496">
    <property type="protein sequence ID" value="EER14251.1"/>
    <property type="molecule type" value="Genomic_DNA"/>
</dbReference>
<keyword evidence="2" id="KW-1185">Reference proteome</keyword>
<evidence type="ECO:0000313" key="2">
    <source>
        <dbReference type="Proteomes" id="UP000007800"/>
    </source>
</evidence>
<organism evidence="2">
    <name type="scientific">Perkinsus marinus (strain ATCC 50983 / TXsc)</name>
    <dbReference type="NCBI Taxonomy" id="423536"/>
    <lineage>
        <taxon>Eukaryota</taxon>
        <taxon>Sar</taxon>
        <taxon>Alveolata</taxon>
        <taxon>Perkinsozoa</taxon>
        <taxon>Perkinsea</taxon>
        <taxon>Perkinsida</taxon>
        <taxon>Perkinsidae</taxon>
        <taxon>Perkinsus</taxon>
    </lineage>
</organism>
<dbReference type="AlphaFoldDB" id="C5KMU3"/>
<dbReference type="GeneID" id="9060288"/>
<dbReference type="Proteomes" id="UP000007800">
    <property type="component" value="Unassembled WGS sequence"/>
</dbReference>
<dbReference type="RefSeq" id="XP_002782456.1">
    <property type="nucleotide sequence ID" value="XM_002782410.1"/>
</dbReference>
<gene>
    <name evidence="1" type="ORF">Pmar_PMAR029320</name>
</gene>
<name>C5KMU3_PERM5</name>
<reference evidence="1 2" key="1">
    <citation type="submission" date="2008-07" db="EMBL/GenBank/DDBJ databases">
        <authorList>
            <person name="El-Sayed N."/>
            <person name="Caler E."/>
            <person name="Inman J."/>
            <person name="Amedeo P."/>
            <person name="Hass B."/>
            <person name="Wortman J."/>
        </authorList>
    </citation>
    <scope>NUCLEOTIDE SEQUENCE [LARGE SCALE GENOMIC DNA]</scope>
    <source>
        <strain evidence="2">ATCC 50983 / TXsc</strain>
    </source>
</reference>
<accession>C5KMU3</accession>
<feature type="non-terminal residue" evidence="1">
    <location>
        <position position="1"/>
    </location>
</feature>
<proteinExistence type="predicted"/>
<protein>
    <submittedName>
        <fullName evidence="1">Uncharacterized protein</fullName>
    </submittedName>
</protein>